<evidence type="ECO:0000256" key="4">
    <source>
        <dbReference type="ARBA" id="ARBA00024042"/>
    </source>
</evidence>
<dbReference type="InterPro" id="IPR000262">
    <property type="entry name" value="FMN-dep_DH"/>
</dbReference>
<comment type="cofactor">
    <cofactor evidence="1">
        <name>FMN</name>
        <dbReference type="ChEBI" id="CHEBI:58210"/>
    </cofactor>
</comment>
<comment type="catalytic activity">
    <reaction evidence="5">
        <text>a (2S)-2-hydroxycarboxylate + O2 = a 2-oxocarboxylate + H2O2</text>
        <dbReference type="Rhea" id="RHEA:16789"/>
        <dbReference type="ChEBI" id="CHEBI:15379"/>
        <dbReference type="ChEBI" id="CHEBI:16240"/>
        <dbReference type="ChEBI" id="CHEBI:35179"/>
        <dbReference type="ChEBI" id="CHEBI:58123"/>
        <dbReference type="EC" id="1.1.3.15"/>
    </reaction>
    <physiologicalReaction direction="left-to-right" evidence="5">
        <dbReference type="Rhea" id="RHEA:16790"/>
    </physiologicalReaction>
</comment>
<organism evidence="10 11">
    <name type="scientific">Holothuria leucospilota</name>
    <name type="common">Black long sea cucumber</name>
    <name type="synonym">Mertensiothuria leucospilota</name>
    <dbReference type="NCBI Taxonomy" id="206669"/>
    <lineage>
        <taxon>Eukaryota</taxon>
        <taxon>Metazoa</taxon>
        <taxon>Echinodermata</taxon>
        <taxon>Eleutherozoa</taxon>
        <taxon>Echinozoa</taxon>
        <taxon>Holothuroidea</taxon>
        <taxon>Aspidochirotacea</taxon>
        <taxon>Aspidochirotida</taxon>
        <taxon>Holothuriidae</taxon>
        <taxon>Holothuria</taxon>
    </lineage>
</organism>
<evidence type="ECO:0000256" key="5">
    <source>
        <dbReference type="ARBA" id="ARBA00029325"/>
    </source>
</evidence>
<feature type="binding site" evidence="8">
    <location>
        <position position="142"/>
    </location>
    <ligand>
        <name>glyoxylate</name>
        <dbReference type="ChEBI" id="CHEBI:36655"/>
    </ligand>
</feature>
<dbReference type="SUPFAM" id="SSF51395">
    <property type="entry name" value="FMN-linked oxidoreductases"/>
    <property type="match status" value="1"/>
</dbReference>
<evidence type="ECO:0000256" key="7">
    <source>
        <dbReference type="PIRSR" id="PIRSR000138-1"/>
    </source>
</evidence>
<evidence type="ECO:0000313" key="10">
    <source>
        <dbReference type="EMBL" id="KAJ8023845.1"/>
    </source>
</evidence>
<feature type="binding site" evidence="8">
    <location>
        <begin position="89"/>
        <end position="91"/>
    </location>
    <ligand>
        <name>FMN</name>
        <dbReference type="ChEBI" id="CHEBI:58210"/>
    </ligand>
</feature>
<dbReference type="GO" id="GO:0003973">
    <property type="term" value="F:(S)-2-hydroxy-acid oxidase activity"/>
    <property type="evidence" value="ECO:0007669"/>
    <property type="project" value="UniProtKB-EC"/>
</dbReference>
<dbReference type="PANTHER" id="PTHR10578">
    <property type="entry name" value="S -2-HYDROXY-ACID OXIDASE-RELATED"/>
    <property type="match status" value="1"/>
</dbReference>
<feature type="binding site" evidence="8">
    <location>
        <begin position="305"/>
        <end position="309"/>
    </location>
    <ligand>
        <name>FMN</name>
        <dbReference type="ChEBI" id="CHEBI:58210"/>
    </ligand>
</feature>
<evidence type="ECO:0000256" key="3">
    <source>
        <dbReference type="ARBA" id="ARBA00023002"/>
    </source>
</evidence>
<dbReference type="FunFam" id="3.20.20.70:FF:000056">
    <property type="entry name" value="hydroxyacid oxidase 2"/>
    <property type="match status" value="1"/>
</dbReference>
<dbReference type="GO" id="GO:0005777">
    <property type="term" value="C:peroxisome"/>
    <property type="evidence" value="ECO:0007669"/>
    <property type="project" value="UniProtKB-ARBA"/>
</dbReference>
<dbReference type="EMBL" id="JAIZAY010000019">
    <property type="protein sequence ID" value="KAJ8023845.1"/>
    <property type="molecule type" value="Genomic_DNA"/>
</dbReference>
<feature type="binding site" evidence="8">
    <location>
        <position position="271"/>
    </location>
    <ligand>
        <name>FMN</name>
        <dbReference type="ChEBI" id="CHEBI:58210"/>
    </ligand>
</feature>
<dbReference type="OrthoDB" id="25826at2759"/>
<feature type="binding site" evidence="8">
    <location>
        <position position="273"/>
    </location>
    <ligand>
        <name>glyoxylate</name>
        <dbReference type="ChEBI" id="CHEBI:36655"/>
    </ligand>
</feature>
<dbReference type="GO" id="GO:0010181">
    <property type="term" value="F:FMN binding"/>
    <property type="evidence" value="ECO:0007669"/>
    <property type="project" value="InterPro"/>
</dbReference>
<evidence type="ECO:0000256" key="8">
    <source>
        <dbReference type="PIRSR" id="PIRSR000138-2"/>
    </source>
</evidence>
<dbReference type="CDD" id="cd02809">
    <property type="entry name" value="alpha_hydroxyacid_oxid_FMN"/>
    <property type="match status" value="1"/>
</dbReference>
<evidence type="ECO:0000313" key="11">
    <source>
        <dbReference type="Proteomes" id="UP001152320"/>
    </source>
</evidence>
<dbReference type="Gene3D" id="3.20.20.70">
    <property type="entry name" value="Aldolase class I"/>
    <property type="match status" value="1"/>
</dbReference>
<protein>
    <recommendedName>
        <fullName evidence="2">(S)-2-hydroxy-acid oxidase</fullName>
        <ecNumber evidence="2">1.1.3.15</ecNumber>
    </recommendedName>
</protein>
<dbReference type="PROSITE" id="PS00557">
    <property type="entry name" value="FMN_HYDROXY_ACID_DH_1"/>
    <property type="match status" value="1"/>
</dbReference>
<name>A0A9Q0YJQ2_HOLLE</name>
<proteinExistence type="inferred from homology"/>
<evidence type="ECO:0000259" key="9">
    <source>
        <dbReference type="PROSITE" id="PS51349"/>
    </source>
</evidence>
<feature type="binding site" evidence="8">
    <location>
        <position position="140"/>
    </location>
    <ligand>
        <name>FMN</name>
        <dbReference type="ChEBI" id="CHEBI:58210"/>
    </ligand>
</feature>
<evidence type="ECO:0000256" key="6">
    <source>
        <dbReference type="ARBA" id="ARBA00029327"/>
    </source>
</evidence>
<dbReference type="PIRSF" id="PIRSF000138">
    <property type="entry name" value="Al-hdrx_acd_dh"/>
    <property type="match status" value="1"/>
</dbReference>
<dbReference type="PANTHER" id="PTHR10578:SF143">
    <property type="entry name" value="FMN-DEPENDENT ALPHA-HYDROXY ACID DEHYDROGENASE PB1A11.03"/>
    <property type="match status" value="1"/>
</dbReference>
<dbReference type="EC" id="1.1.3.15" evidence="2"/>
<dbReference type="InterPro" id="IPR037396">
    <property type="entry name" value="FMN_HAD"/>
</dbReference>
<dbReference type="InterPro" id="IPR013785">
    <property type="entry name" value="Aldolase_TIM"/>
</dbReference>
<dbReference type="InterPro" id="IPR012133">
    <property type="entry name" value="Alpha-hydoxy_acid_DH_FMN"/>
</dbReference>
<dbReference type="InterPro" id="IPR008259">
    <property type="entry name" value="FMN_hydac_DH_AS"/>
</dbReference>
<keyword evidence="8" id="KW-0288">FMN</keyword>
<feature type="binding site" evidence="8">
    <location>
        <position position="118"/>
    </location>
    <ligand>
        <name>FMN</name>
        <dbReference type="ChEBI" id="CHEBI:58210"/>
    </ligand>
</feature>
<keyword evidence="3" id="KW-0560">Oxidoreductase</keyword>
<feature type="binding site" evidence="8">
    <location>
        <position position="249"/>
    </location>
    <ligand>
        <name>FMN</name>
        <dbReference type="ChEBI" id="CHEBI:58210"/>
    </ligand>
</feature>
<evidence type="ECO:0000256" key="2">
    <source>
        <dbReference type="ARBA" id="ARBA00013087"/>
    </source>
</evidence>
<dbReference type="Pfam" id="PF01070">
    <property type="entry name" value="FMN_dh"/>
    <property type="match status" value="1"/>
</dbReference>
<keyword evidence="8" id="KW-0285">Flavoprotein</keyword>
<reference evidence="10" key="1">
    <citation type="submission" date="2021-10" db="EMBL/GenBank/DDBJ databases">
        <title>Tropical sea cucumber genome reveals ecological adaptation and Cuvierian tubules defense mechanism.</title>
        <authorList>
            <person name="Chen T."/>
        </authorList>
    </citation>
    <scope>NUCLEOTIDE SEQUENCE</scope>
    <source>
        <strain evidence="10">Nanhai2018</strain>
        <tissue evidence="10">Muscle</tissue>
    </source>
</reference>
<feature type="domain" description="FMN hydroxy acid dehydrogenase" evidence="9">
    <location>
        <begin position="10"/>
        <end position="379"/>
    </location>
</feature>
<gene>
    <name evidence="10" type="ORF">HOLleu_36402</name>
</gene>
<evidence type="ECO:0000256" key="1">
    <source>
        <dbReference type="ARBA" id="ARBA00001917"/>
    </source>
</evidence>
<feature type="binding site" evidence="8">
    <location>
        <begin position="328"/>
        <end position="329"/>
    </location>
    <ligand>
        <name>FMN</name>
        <dbReference type="ChEBI" id="CHEBI:58210"/>
    </ligand>
</feature>
<accession>A0A9Q0YJQ2</accession>
<feature type="binding site" evidence="8">
    <location>
        <position position="177"/>
    </location>
    <ligand>
        <name>glyoxylate</name>
        <dbReference type="ChEBI" id="CHEBI:36655"/>
    </ligand>
</feature>
<dbReference type="PROSITE" id="PS51349">
    <property type="entry name" value="FMN_HYDROXY_ACID_DH_2"/>
    <property type="match status" value="1"/>
</dbReference>
<feature type="binding site" evidence="8">
    <location>
        <position position="276"/>
    </location>
    <ligand>
        <name>glyoxylate</name>
        <dbReference type="ChEBI" id="CHEBI:36655"/>
    </ligand>
</feature>
<sequence length="385" mass="41945">MVTCKVSKMASKFQAVSLKDYEAEARKYLSADGLMFYASGSDGEETLRDNLEAARRYRLRPRVLINVSSVDTSSTILGHPINFPVCVSPSAWHRFAHIDAELTTAKGASEAGVAMAMSSVSSTPSIHLTSSYPNGLFFMQAYLLNSNELQKAMLRDLKENGFKAVVLSVDNVVTSNRRKQFSPSMMEKLHSKKMRLINYLQTEEMRQAEARGGQSYLQAFNHQAHGAPPASLAYIQFVKEASDLPVIVKGILTGKAARLAVENGADAVWISNHGGRQLDFTPSTLDVLSEVVNAVQGSNAEIYIDSAFRTGTDVFKALAMGANAVFIGRPVLWGLAVSGSNGVRDVLEILRDELKLCMTLCGCPNVKAISKKHVISENSYLAAKL</sequence>
<keyword evidence="11" id="KW-1185">Reference proteome</keyword>
<feature type="active site" description="Proton acceptor" evidence="7">
    <location>
        <position position="273"/>
    </location>
</feature>
<comment type="catalytic activity">
    <reaction evidence="6">
        <text>2-hydroxyoctanoate + O2 = 2-oxooctanoate + H2O2</text>
        <dbReference type="Rhea" id="RHEA:67940"/>
        <dbReference type="ChEBI" id="CHEBI:15379"/>
        <dbReference type="ChEBI" id="CHEBI:16240"/>
        <dbReference type="ChEBI" id="CHEBI:133514"/>
        <dbReference type="ChEBI" id="CHEBI:176689"/>
    </reaction>
    <physiologicalReaction direction="left-to-right" evidence="6">
        <dbReference type="Rhea" id="RHEA:67941"/>
    </physiologicalReaction>
</comment>
<comment type="similarity">
    <text evidence="4">Belongs to the FMN-dependent alpha-hydroxy acid dehydrogenase family.</text>
</comment>
<comment type="caution">
    <text evidence="10">The sequence shown here is derived from an EMBL/GenBank/DDBJ whole genome shotgun (WGS) entry which is preliminary data.</text>
</comment>
<dbReference type="AlphaFoldDB" id="A0A9Q0YJQ2"/>
<dbReference type="Proteomes" id="UP001152320">
    <property type="component" value="Chromosome 19"/>
</dbReference>